<evidence type="ECO:0000256" key="2">
    <source>
        <dbReference type="ARBA" id="ARBA00022670"/>
    </source>
</evidence>
<dbReference type="Gene3D" id="3.90.226.10">
    <property type="entry name" value="2-enoyl-CoA Hydratase, Chain A, domain 1"/>
    <property type="match status" value="1"/>
</dbReference>
<dbReference type="InterPro" id="IPR036034">
    <property type="entry name" value="PDZ_sf"/>
</dbReference>
<reference evidence="7" key="1">
    <citation type="journal article" date="2019" name="Int. J. Syst. Evol. Microbiol.">
        <title>The Global Catalogue of Microorganisms (GCM) 10K type strain sequencing project: providing services to taxonomists for standard genome sequencing and annotation.</title>
        <authorList>
            <consortium name="The Broad Institute Genomics Platform"/>
            <consortium name="The Broad Institute Genome Sequencing Center for Infectious Disease"/>
            <person name="Wu L."/>
            <person name="Ma J."/>
        </authorList>
    </citation>
    <scope>NUCLEOTIDE SEQUENCE [LARGE SCALE GENOMIC DNA]</scope>
    <source>
        <strain evidence="7">JCM 17986</strain>
    </source>
</reference>
<evidence type="ECO:0000259" key="5">
    <source>
        <dbReference type="PROSITE" id="PS50106"/>
    </source>
</evidence>
<dbReference type="Pfam" id="PF03572">
    <property type="entry name" value="Peptidase_S41"/>
    <property type="match status" value="1"/>
</dbReference>
<keyword evidence="3" id="KW-0378">Hydrolase</keyword>
<keyword evidence="7" id="KW-1185">Reference proteome</keyword>
<proteinExistence type="inferred from homology"/>
<dbReference type="Gene3D" id="2.30.42.10">
    <property type="match status" value="1"/>
</dbReference>
<evidence type="ECO:0000256" key="4">
    <source>
        <dbReference type="ARBA" id="ARBA00022825"/>
    </source>
</evidence>
<dbReference type="InterPro" id="IPR001478">
    <property type="entry name" value="PDZ"/>
</dbReference>
<feature type="domain" description="PDZ" evidence="5">
    <location>
        <begin position="112"/>
        <end position="180"/>
    </location>
</feature>
<dbReference type="PANTHER" id="PTHR32060:SF30">
    <property type="entry name" value="CARBOXY-TERMINAL PROCESSING PROTEASE CTPA"/>
    <property type="match status" value="1"/>
</dbReference>
<dbReference type="SMART" id="SM00228">
    <property type="entry name" value="PDZ"/>
    <property type="match status" value="1"/>
</dbReference>
<keyword evidence="4" id="KW-0720">Serine protease</keyword>
<gene>
    <name evidence="6" type="ORF">GCM10023205_72640</name>
</gene>
<dbReference type="InterPro" id="IPR041489">
    <property type="entry name" value="PDZ_6"/>
</dbReference>
<keyword evidence="2" id="KW-0645">Protease</keyword>
<comment type="similarity">
    <text evidence="1">Belongs to the peptidase S41A family.</text>
</comment>
<comment type="caution">
    <text evidence="6">The sequence shown here is derived from an EMBL/GenBank/DDBJ whole genome shotgun (WGS) entry which is preliminary data.</text>
</comment>
<dbReference type="PROSITE" id="PS50106">
    <property type="entry name" value="PDZ"/>
    <property type="match status" value="1"/>
</dbReference>
<sequence>MRAPRPDRAGLDFRCGRVPYAPAMTSGRVRRRAVLALAFGAALTTGAATGAWHETAVDAAVPGQRGAETRLRTPLPPGGVPLDGVPLGPDEARELLSVLDDPWAAYYPADAVSGYRRQVDGTYPGVGLTVRQAAGRVTVAYVQPAGPAARAGIVEGDEITAVDGTPAGDLGLAGVVAALRGPVGTPVTLAVGARPVDLVREILTGTDVTAEPVPDTGLLWLRVAGFGRGTADRVRAALARAPEGVLLDLRGNPGGLVDEAAAVASAFLPPGPVVSYDDGTGGRRELDVAGPPGDTDTPVVVLADGGTASAAEVLLAALRDRGRAVVVGSTTYGKGSVQAPTTLGDGGVLNLTIGHWYPPGGHAVDGRGIDPDIAVPAGEAETRGVEVLEGLADE</sequence>
<protein>
    <submittedName>
        <fullName evidence="6">S41 family peptidase</fullName>
    </submittedName>
</protein>
<evidence type="ECO:0000256" key="1">
    <source>
        <dbReference type="ARBA" id="ARBA00009179"/>
    </source>
</evidence>
<accession>A0ABP9I7C6</accession>
<dbReference type="PANTHER" id="PTHR32060">
    <property type="entry name" value="TAIL-SPECIFIC PROTEASE"/>
    <property type="match status" value="1"/>
</dbReference>
<evidence type="ECO:0000313" key="7">
    <source>
        <dbReference type="Proteomes" id="UP001500466"/>
    </source>
</evidence>
<dbReference type="SUPFAM" id="SSF50156">
    <property type="entry name" value="PDZ domain-like"/>
    <property type="match status" value="1"/>
</dbReference>
<dbReference type="Gene3D" id="3.30.750.44">
    <property type="match status" value="1"/>
</dbReference>
<dbReference type="Proteomes" id="UP001500466">
    <property type="component" value="Unassembled WGS sequence"/>
</dbReference>
<organism evidence="6 7">
    <name type="scientific">Yinghuangia aomiensis</name>
    <dbReference type="NCBI Taxonomy" id="676205"/>
    <lineage>
        <taxon>Bacteria</taxon>
        <taxon>Bacillati</taxon>
        <taxon>Actinomycetota</taxon>
        <taxon>Actinomycetes</taxon>
        <taxon>Kitasatosporales</taxon>
        <taxon>Streptomycetaceae</taxon>
        <taxon>Yinghuangia</taxon>
    </lineage>
</organism>
<evidence type="ECO:0000256" key="3">
    <source>
        <dbReference type="ARBA" id="ARBA00022801"/>
    </source>
</evidence>
<dbReference type="SMART" id="SM00245">
    <property type="entry name" value="TSPc"/>
    <property type="match status" value="1"/>
</dbReference>
<dbReference type="Pfam" id="PF17820">
    <property type="entry name" value="PDZ_6"/>
    <property type="match status" value="1"/>
</dbReference>
<dbReference type="EMBL" id="BAABHS010000040">
    <property type="protein sequence ID" value="GAA4990584.1"/>
    <property type="molecule type" value="Genomic_DNA"/>
</dbReference>
<evidence type="ECO:0000313" key="6">
    <source>
        <dbReference type="EMBL" id="GAA4990584.1"/>
    </source>
</evidence>
<dbReference type="InterPro" id="IPR005151">
    <property type="entry name" value="Tail-specific_protease"/>
</dbReference>
<dbReference type="SUPFAM" id="SSF52096">
    <property type="entry name" value="ClpP/crotonase"/>
    <property type="match status" value="1"/>
</dbReference>
<name>A0ABP9I7C6_9ACTN</name>
<dbReference type="InterPro" id="IPR004447">
    <property type="entry name" value="Peptidase_S41A"/>
</dbReference>
<dbReference type="CDD" id="cd07560">
    <property type="entry name" value="Peptidase_S41_CPP"/>
    <property type="match status" value="1"/>
</dbReference>
<dbReference type="InterPro" id="IPR029045">
    <property type="entry name" value="ClpP/crotonase-like_dom_sf"/>
</dbReference>